<feature type="domain" description="HTH cro/C1-type" evidence="1">
    <location>
        <begin position="34"/>
        <end position="82"/>
    </location>
</feature>
<protein>
    <submittedName>
        <fullName evidence="2">XRE family transcriptional regulator</fullName>
    </submittedName>
</protein>
<keyword evidence="3" id="KW-1185">Reference proteome</keyword>
<evidence type="ECO:0000259" key="1">
    <source>
        <dbReference type="PROSITE" id="PS50943"/>
    </source>
</evidence>
<comment type="caution">
    <text evidence="2">The sequence shown here is derived from an EMBL/GenBank/DDBJ whole genome shotgun (WGS) entry which is preliminary data.</text>
</comment>
<dbReference type="Pfam" id="PF13560">
    <property type="entry name" value="HTH_31"/>
    <property type="match status" value="1"/>
</dbReference>
<dbReference type="InterPro" id="IPR010982">
    <property type="entry name" value="Lambda_DNA-bd_dom_sf"/>
</dbReference>
<dbReference type="PANTHER" id="PTHR35010">
    <property type="entry name" value="BLL4672 PROTEIN-RELATED"/>
    <property type="match status" value="1"/>
</dbReference>
<reference evidence="2 3" key="1">
    <citation type="journal article" date="2015" name="Int. J. Syst. Evol. Microbiol.">
        <title>Sporolactobacillus shoreae sp. nov. and Sporolactobacillus spathodeae sp. nov., two spore-forming lactic acid bacteria isolated from tree barks in Thailand.</title>
        <authorList>
            <person name="Thamacharoensuk T."/>
            <person name="Kitahara M."/>
            <person name="Ohkuma M."/>
            <person name="Thongchul N."/>
            <person name="Tanasupawat S."/>
        </authorList>
    </citation>
    <scope>NUCLEOTIDE SEQUENCE [LARGE SCALE GENOMIC DNA]</scope>
    <source>
        <strain evidence="2 3">BK92</strain>
    </source>
</reference>
<dbReference type="SUPFAM" id="SSF47413">
    <property type="entry name" value="lambda repressor-like DNA-binding domains"/>
    <property type="match status" value="1"/>
</dbReference>
<gene>
    <name evidence="2" type="ORF">E4665_07825</name>
</gene>
<dbReference type="PROSITE" id="PS50943">
    <property type="entry name" value="HTH_CROC1"/>
    <property type="match status" value="1"/>
</dbReference>
<dbReference type="EMBL" id="SRJD01000007">
    <property type="protein sequence ID" value="TGA98524.1"/>
    <property type="molecule type" value="Genomic_DNA"/>
</dbReference>
<dbReference type="AlphaFoldDB" id="A0A4Z0GN82"/>
<dbReference type="Gene3D" id="1.10.260.40">
    <property type="entry name" value="lambda repressor-like DNA-binding domains"/>
    <property type="match status" value="1"/>
</dbReference>
<proteinExistence type="predicted"/>
<dbReference type="InterPro" id="IPR041413">
    <property type="entry name" value="MLTR_LBD"/>
</dbReference>
<name>A0A4Z0GN82_9BACL</name>
<sequence length="268" mass="31033">MNERVLGHFFRYKRTNVDIAEYDVSKTERRRTSGLTRDEVAAMANVSTDWYTRIEQGRVGVIASPEVLRDICHALKLNTAEVNYVFHLMDQVPPTATEKEVNESIVSLIQAQIPAPAFMMDKNLTILQTNESYSRIYGDLLSENFLCRNVVWRTFNDKFIRTALNDWPSYARHQVALFRQTYSRDADSKFLYQVFVSVKNDPIFREAWDELAVADFHEQRLLVNTVEFGELYLIENTLQIPDTGQYVVFQNAGDDSTENKLRVIGAFH</sequence>
<dbReference type="OrthoDB" id="5346389at2"/>
<evidence type="ECO:0000313" key="3">
    <source>
        <dbReference type="Proteomes" id="UP000298347"/>
    </source>
</evidence>
<dbReference type="Gene3D" id="3.30.450.180">
    <property type="match status" value="1"/>
</dbReference>
<dbReference type="Pfam" id="PF17765">
    <property type="entry name" value="MLTR_LBD"/>
    <property type="match status" value="1"/>
</dbReference>
<organism evidence="2 3">
    <name type="scientific">Sporolactobacillus shoreae</name>
    <dbReference type="NCBI Taxonomy" id="1465501"/>
    <lineage>
        <taxon>Bacteria</taxon>
        <taxon>Bacillati</taxon>
        <taxon>Bacillota</taxon>
        <taxon>Bacilli</taxon>
        <taxon>Bacillales</taxon>
        <taxon>Sporolactobacillaceae</taxon>
        <taxon>Sporolactobacillus</taxon>
    </lineage>
</organism>
<dbReference type="GO" id="GO:0003677">
    <property type="term" value="F:DNA binding"/>
    <property type="evidence" value="ECO:0007669"/>
    <property type="project" value="InterPro"/>
</dbReference>
<evidence type="ECO:0000313" key="2">
    <source>
        <dbReference type="EMBL" id="TGA98524.1"/>
    </source>
</evidence>
<accession>A0A4Z0GN82</accession>
<dbReference type="PANTHER" id="PTHR35010:SF2">
    <property type="entry name" value="BLL4672 PROTEIN"/>
    <property type="match status" value="1"/>
</dbReference>
<dbReference type="CDD" id="cd00093">
    <property type="entry name" value="HTH_XRE"/>
    <property type="match status" value="1"/>
</dbReference>
<dbReference type="SMART" id="SM00530">
    <property type="entry name" value="HTH_XRE"/>
    <property type="match status" value="1"/>
</dbReference>
<dbReference type="Proteomes" id="UP000298347">
    <property type="component" value="Unassembled WGS sequence"/>
</dbReference>
<dbReference type="InterPro" id="IPR001387">
    <property type="entry name" value="Cro/C1-type_HTH"/>
</dbReference>